<evidence type="ECO:0000313" key="2">
    <source>
        <dbReference type="Proteomes" id="UP000824201"/>
    </source>
</evidence>
<name>A0A9D1EC06_9FIRM</name>
<sequence>MRLYKNLLVGDQIGYKKYQILWRLRHNKFQLGVYIILMAPDPQNLMEVIPASLLRQPYYQKQDLFVLGIAGSKQEAYELVRQLIEEVYQETGGVALREYIQ</sequence>
<evidence type="ECO:0000313" key="1">
    <source>
        <dbReference type="EMBL" id="HIR87311.1"/>
    </source>
</evidence>
<dbReference type="AlphaFoldDB" id="A0A9D1EC06"/>
<reference evidence="1" key="2">
    <citation type="journal article" date="2021" name="PeerJ">
        <title>Extensive microbial diversity within the chicken gut microbiome revealed by metagenomics and culture.</title>
        <authorList>
            <person name="Gilroy R."/>
            <person name="Ravi A."/>
            <person name="Getino M."/>
            <person name="Pursley I."/>
            <person name="Horton D.L."/>
            <person name="Alikhan N.F."/>
            <person name="Baker D."/>
            <person name="Gharbi K."/>
            <person name="Hall N."/>
            <person name="Watson M."/>
            <person name="Adriaenssens E.M."/>
            <person name="Foster-Nyarko E."/>
            <person name="Jarju S."/>
            <person name="Secka A."/>
            <person name="Antonio M."/>
            <person name="Oren A."/>
            <person name="Chaudhuri R.R."/>
            <person name="La Ragione R."/>
            <person name="Hildebrand F."/>
            <person name="Pallen M.J."/>
        </authorList>
    </citation>
    <scope>NUCLEOTIDE SEQUENCE</scope>
    <source>
        <strain evidence="1">ChiW13-3771</strain>
    </source>
</reference>
<gene>
    <name evidence="1" type="ORF">IAC96_00025</name>
</gene>
<dbReference type="Proteomes" id="UP000824201">
    <property type="component" value="Unassembled WGS sequence"/>
</dbReference>
<protein>
    <submittedName>
        <fullName evidence="1">Uncharacterized protein</fullName>
    </submittedName>
</protein>
<proteinExistence type="predicted"/>
<comment type="caution">
    <text evidence="1">The sequence shown here is derived from an EMBL/GenBank/DDBJ whole genome shotgun (WGS) entry which is preliminary data.</text>
</comment>
<organism evidence="1 2">
    <name type="scientific">Candidatus Fimimorpha faecalis</name>
    <dbReference type="NCBI Taxonomy" id="2840824"/>
    <lineage>
        <taxon>Bacteria</taxon>
        <taxon>Bacillati</taxon>
        <taxon>Bacillota</taxon>
        <taxon>Clostridia</taxon>
        <taxon>Eubacteriales</taxon>
        <taxon>Candidatus Fimimorpha</taxon>
    </lineage>
</organism>
<reference evidence="1" key="1">
    <citation type="submission" date="2020-10" db="EMBL/GenBank/DDBJ databases">
        <authorList>
            <person name="Gilroy R."/>
        </authorList>
    </citation>
    <scope>NUCLEOTIDE SEQUENCE</scope>
    <source>
        <strain evidence="1">ChiW13-3771</strain>
    </source>
</reference>
<dbReference type="EMBL" id="DVHN01000001">
    <property type="protein sequence ID" value="HIR87311.1"/>
    <property type="molecule type" value="Genomic_DNA"/>
</dbReference>
<accession>A0A9D1EC06</accession>